<feature type="domain" description="Methyltransferase" evidence="6">
    <location>
        <begin position="109"/>
        <end position="254"/>
    </location>
</feature>
<dbReference type="InterPro" id="IPR050320">
    <property type="entry name" value="N5-glutamine_MTase"/>
</dbReference>
<evidence type="ECO:0000256" key="5">
    <source>
        <dbReference type="HAMAP-Rule" id="MF_02126"/>
    </source>
</evidence>
<comment type="function">
    <text evidence="5">Methylates the class 1 translation termination release factors RF1/PrfA and RF2/PrfB on the glutamine residue of the universally conserved GGQ motif.</text>
</comment>
<dbReference type="FunFam" id="3.40.50.150:FF:000053">
    <property type="entry name" value="Release factor glutamine methyltransferase"/>
    <property type="match status" value="1"/>
</dbReference>
<dbReference type="AlphaFoldDB" id="A0A451DCY6"/>
<gene>
    <name evidence="5 8" type="primary">prmC</name>
    <name evidence="8" type="ORF">ERCILAFE3058_416</name>
</gene>
<dbReference type="HAMAP" id="MF_02126">
    <property type="entry name" value="RF_methyltr_PrmC"/>
    <property type="match status" value="1"/>
</dbReference>
<evidence type="ECO:0000259" key="7">
    <source>
        <dbReference type="Pfam" id="PF17827"/>
    </source>
</evidence>
<organism evidence="8 9">
    <name type="scientific">Candidatus Erwinia haradaeae</name>
    <dbReference type="NCBI Taxonomy" id="1922217"/>
    <lineage>
        <taxon>Bacteria</taxon>
        <taxon>Pseudomonadati</taxon>
        <taxon>Pseudomonadota</taxon>
        <taxon>Gammaproteobacteria</taxon>
        <taxon>Enterobacterales</taxon>
        <taxon>Erwiniaceae</taxon>
        <taxon>Erwinia</taxon>
    </lineage>
</organism>
<dbReference type="Pfam" id="PF17827">
    <property type="entry name" value="PrmC_N"/>
    <property type="match status" value="1"/>
</dbReference>
<dbReference type="GO" id="GO:0102559">
    <property type="term" value="F:peptide chain release factor N(5)-glutamine methyltransferase activity"/>
    <property type="evidence" value="ECO:0007669"/>
    <property type="project" value="UniProtKB-EC"/>
</dbReference>
<dbReference type="SUPFAM" id="SSF53335">
    <property type="entry name" value="S-adenosyl-L-methionine-dependent methyltransferases"/>
    <property type="match status" value="1"/>
</dbReference>
<dbReference type="RefSeq" id="WP_157989807.1">
    <property type="nucleotide sequence ID" value="NZ_LR217720.1"/>
</dbReference>
<keyword evidence="2 5" id="KW-0808">Transferase</keyword>
<evidence type="ECO:0000313" key="8">
    <source>
        <dbReference type="EMBL" id="VFP84335.1"/>
    </source>
</evidence>
<evidence type="ECO:0000256" key="2">
    <source>
        <dbReference type="ARBA" id="ARBA00022679"/>
    </source>
</evidence>
<dbReference type="EC" id="2.1.1.297" evidence="5"/>
<sequence length="275" mass="30547">MKIRDWINATKRQLINTENPKRDLEILLGMVTGKSRAWIMAFDDSILTPYVLMRLANLVARRATGEPIAYLIGEREFWSLPLKVTPDTIIPRPDSEIVVEQALMRLSNESGSVLDLGTGSGAIALAIASERIDCRILGIDCVNSAVNLARYNARKLGITNASFILGSWFSTIQGKKFSMIVSNPPYIDIADPHLLAGDLRFEPKSALIASNHGFTDITLIIQEAGQYLIPGGWLLLEHGWKQATKIQHMMKKNGFCQIKTSQDYSGNDRVTAGRY</sequence>
<dbReference type="PANTHER" id="PTHR18895">
    <property type="entry name" value="HEMK METHYLTRANSFERASE"/>
    <property type="match status" value="1"/>
</dbReference>
<feature type="binding site" evidence="5">
    <location>
        <begin position="183"/>
        <end position="186"/>
    </location>
    <ligand>
        <name>substrate</name>
    </ligand>
</feature>
<dbReference type="OrthoDB" id="9800643at2"/>
<dbReference type="NCBIfam" id="TIGR00536">
    <property type="entry name" value="hemK_fam"/>
    <property type="match status" value="1"/>
</dbReference>
<feature type="binding site" evidence="5">
    <location>
        <begin position="117"/>
        <end position="121"/>
    </location>
    <ligand>
        <name>S-adenosyl-L-methionine</name>
        <dbReference type="ChEBI" id="CHEBI:59789"/>
    </ligand>
</feature>
<proteinExistence type="inferred from homology"/>
<keyword evidence="1 5" id="KW-0489">Methyltransferase</keyword>
<dbReference type="InterPro" id="IPR019874">
    <property type="entry name" value="RF_methyltr_PrmC"/>
</dbReference>
<accession>A0A451DCY6</accession>
<dbReference type="InterPro" id="IPR029063">
    <property type="entry name" value="SAM-dependent_MTases_sf"/>
</dbReference>
<dbReference type="Gene3D" id="1.10.8.10">
    <property type="entry name" value="DNA helicase RuvA subunit, C-terminal domain"/>
    <property type="match status" value="1"/>
</dbReference>
<dbReference type="CDD" id="cd02440">
    <property type="entry name" value="AdoMet_MTases"/>
    <property type="match status" value="1"/>
</dbReference>
<dbReference type="FunFam" id="1.10.8.10:FF:000032">
    <property type="entry name" value="Release factor glutamine methyltransferase"/>
    <property type="match status" value="1"/>
</dbReference>
<evidence type="ECO:0000256" key="4">
    <source>
        <dbReference type="ARBA" id="ARBA00048391"/>
    </source>
</evidence>
<dbReference type="NCBIfam" id="TIGR03534">
    <property type="entry name" value="RF_mod_PrmC"/>
    <property type="match status" value="1"/>
</dbReference>
<comment type="similarity">
    <text evidence="5">Belongs to the protein N5-glutamine methyltransferase family. PrmC subfamily.</text>
</comment>
<dbReference type="Gene3D" id="3.40.50.150">
    <property type="entry name" value="Vaccinia Virus protein VP39"/>
    <property type="match status" value="1"/>
</dbReference>
<evidence type="ECO:0000313" key="9">
    <source>
        <dbReference type="Proteomes" id="UP000294418"/>
    </source>
</evidence>
<feature type="binding site" evidence="5">
    <location>
        <position position="140"/>
    </location>
    <ligand>
        <name>S-adenosyl-L-methionine</name>
        <dbReference type="ChEBI" id="CHEBI:59789"/>
    </ligand>
</feature>
<reference evidence="8 9" key="1">
    <citation type="submission" date="2019-02" db="EMBL/GenBank/DDBJ databases">
        <authorList>
            <person name="Manzano-Marin A."/>
            <person name="Manzano-Marin A."/>
        </authorList>
    </citation>
    <scope>NUCLEOTIDE SEQUENCE [LARGE SCALE GENOMIC DNA]</scope>
    <source>
        <strain evidence="8 9">ErCilaricifoliae</strain>
    </source>
</reference>
<feature type="binding site" evidence="5">
    <location>
        <position position="183"/>
    </location>
    <ligand>
        <name>S-adenosyl-L-methionine</name>
        <dbReference type="ChEBI" id="CHEBI:59789"/>
    </ligand>
</feature>
<dbReference type="GO" id="GO:0003676">
    <property type="term" value="F:nucleic acid binding"/>
    <property type="evidence" value="ECO:0007669"/>
    <property type="project" value="InterPro"/>
</dbReference>
<evidence type="ECO:0000256" key="1">
    <source>
        <dbReference type="ARBA" id="ARBA00022603"/>
    </source>
</evidence>
<dbReference type="PROSITE" id="PS00092">
    <property type="entry name" value="N6_MTASE"/>
    <property type="match status" value="1"/>
</dbReference>
<dbReference type="InterPro" id="IPR004556">
    <property type="entry name" value="HemK-like"/>
</dbReference>
<evidence type="ECO:0000256" key="3">
    <source>
        <dbReference type="ARBA" id="ARBA00022691"/>
    </source>
</evidence>
<feature type="domain" description="Release factor glutamine methyltransferase N-terminal" evidence="7">
    <location>
        <begin position="5"/>
        <end position="73"/>
    </location>
</feature>
<comment type="catalytic activity">
    <reaction evidence="4 5">
        <text>L-glutaminyl-[peptide chain release factor] + S-adenosyl-L-methionine = N(5)-methyl-L-glutaminyl-[peptide chain release factor] + S-adenosyl-L-homocysteine + H(+)</text>
        <dbReference type="Rhea" id="RHEA:42896"/>
        <dbReference type="Rhea" id="RHEA-COMP:10271"/>
        <dbReference type="Rhea" id="RHEA-COMP:10272"/>
        <dbReference type="ChEBI" id="CHEBI:15378"/>
        <dbReference type="ChEBI" id="CHEBI:30011"/>
        <dbReference type="ChEBI" id="CHEBI:57856"/>
        <dbReference type="ChEBI" id="CHEBI:59789"/>
        <dbReference type="ChEBI" id="CHEBI:61891"/>
        <dbReference type="EC" id="2.1.1.297"/>
    </reaction>
</comment>
<dbReference type="Proteomes" id="UP000294418">
    <property type="component" value="Chromosome"/>
</dbReference>
<dbReference type="InterPro" id="IPR025714">
    <property type="entry name" value="Methyltranfer_dom"/>
</dbReference>
<feature type="binding site" evidence="5">
    <location>
        <position position="168"/>
    </location>
    <ligand>
        <name>S-adenosyl-L-methionine</name>
        <dbReference type="ChEBI" id="CHEBI:59789"/>
    </ligand>
</feature>
<dbReference type="EMBL" id="LR217720">
    <property type="protein sequence ID" value="VFP84335.1"/>
    <property type="molecule type" value="Genomic_DNA"/>
</dbReference>
<keyword evidence="3 5" id="KW-0949">S-adenosyl-L-methionine</keyword>
<dbReference type="GO" id="GO:0032259">
    <property type="term" value="P:methylation"/>
    <property type="evidence" value="ECO:0007669"/>
    <property type="project" value="UniProtKB-KW"/>
</dbReference>
<name>A0A451DCY6_9GAMM</name>
<dbReference type="Pfam" id="PF13847">
    <property type="entry name" value="Methyltransf_31"/>
    <property type="match status" value="1"/>
</dbReference>
<protein>
    <recommendedName>
        <fullName evidence="5">Release factor glutamine methyltransferase</fullName>
        <shortName evidence="5">RF MTase</shortName>
        <ecNumber evidence="5">2.1.1.297</ecNumber>
    </recommendedName>
    <alternativeName>
        <fullName evidence="5">N5-glutamine methyltransferase PrmC</fullName>
    </alternativeName>
    <alternativeName>
        <fullName evidence="5">Protein-(glutamine-N5) MTase PrmC</fullName>
    </alternativeName>
    <alternativeName>
        <fullName evidence="5">Protein-glutamine N-methyltransferase PrmC</fullName>
    </alternativeName>
</protein>
<dbReference type="InterPro" id="IPR002052">
    <property type="entry name" value="DNA_methylase_N6_adenine_CS"/>
</dbReference>
<dbReference type="InterPro" id="IPR040758">
    <property type="entry name" value="PrmC_N"/>
</dbReference>
<dbReference type="PANTHER" id="PTHR18895:SF74">
    <property type="entry name" value="MTRF1L RELEASE FACTOR GLUTAMINE METHYLTRANSFERASE"/>
    <property type="match status" value="1"/>
</dbReference>
<evidence type="ECO:0000259" key="6">
    <source>
        <dbReference type="Pfam" id="PF13847"/>
    </source>
</evidence>